<evidence type="ECO:0000313" key="8">
    <source>
        <dbReference type="Proteomes" id="UP000751190"/>
    </source>
</evidence>
<keyword evidence="1" id="KW-0479">Metal-binding</keyword>
<dbReference type="SUPFAM" id="SSF49493">
    <property type="entry name" value="HSP40/DnaJ peptide-binding domain"/>
    <property type="match status" value="2"/>
</dbReference>
<name>A0A8J6C8Z7_DIALT</name>
<dbReference type="OMA" id="QKNGNVK"/>
<dbReference type="InterPro" id="IPR008971">
    <property type="entry name" value="HSP40/DnaJ_pept-bd"/>
</dbReference>
<protein>
    <recommendedName>
        <fullName evidence="6">J domain-containing protein</fullName>
    </recommendedName>
</protein>
<feature type="domain" description="J" evidence="6">
    <location>
        <begin position="8"/>
        <end position="73"/>
    </location>
</feature>
<dbReference type="Pfam" id="PF01556">
    <property type="entry name" value="DnaJ_C"/>
    <property type="match status" value="1"/>
</dbReference>
<dbReference type="InterPro" id="IPR002939">
    <property type="entry name" value="DnaJ_C"/>
</dbReference>
<dbReference type="AlphaFoldDB" id="A0A8J6C8Z7"/>
<dbReference type="PRINTS" id="PR00625">
    <property type="entry name" value="JDOMAIN"/>
</dbReference>
<dbReference type="InterPro" id="IPR001623">
    <property type="entry name" value="DnaJ_domain"/>
</dbReference>
<evidence type="ECO:0000256" key="5">
    <source>
        <dbReference type="ARBA" id="ARBA00023186"/>
    </source>
</evidence>
<evidence type="ECO:0000256" key="4">
    <source>
        <dbReference type="ARBA" id="ARBA00022833"/>
    </source>
</evidence>
<dbReference type="InterPro" id="IPR036869">
    <property type="entry name" value="J_dom_sf"/>
</dbReference>
<dbReference type="GO" id="GO:0051087">
    <property type="term" value="F:protein-folding chaperone binding"/>
    <property type="evidence" value="ECO:0007669"/>
    <property type="project" value="TreeGrafter"/>
</dbReference>
<dbReference type="GO" id="GO:0005829">
    <property type="term" value="C:cytosol"/>
    <property type="evidence" value="ECO:0007669"/>
    <property type="project" value="TreeGrafter"/>
</dbReference>
<dbReference type="OrthoDB" id="550424at2759"/>
<dbReference type="SUPFAM" id="SSF46565">
    <property type="entry name" value="Chaperone J-domain"/>
    <property type="match status" value="1"/>
</dbReference>
<keyword evidence="8" id="KW-1185">Reference proteome</keyword>
<dbReference type="FunFam" id="2.60.260.20:FF:000003">
    <property type="entry name" value="DnaJ subfamily A member 2"/>
    <property type="match status" value="1"/>
</dbReference>
<dbReference type="Gene3D" id="2.60.260.20">
    <property type="entry name" value="Urease metallochaperone UreE, N-terminal domain"/>
    <property type="match status" value="2"/>
</dbReference>
<dbReference type="InterPro" id="IPR051339">
    <property type="entry name" value="DnaJ_subfamily_B"/>
</dbReference>
<dbReference type="PANTHER" id="PTHR24078:SF553">
    <property type="entry name" value="DNAJ HOMOLOG SUBFAMILY B MEMBER 5"/>
    <property type="match status" value="1"/>
</dbReference>
<dbReference type="PROSITE" id="PS50076">
    <property type="entry name" value="DNAJ_2"/>
    <property type="match status" value="1"/>
</dbReference>
<dbReference type="Proteomes" id="UP000751190">
    <property type="component" value="Unassembled WGS sequence"/>
</dbReference>
<organism evidence="7 8">
    <name type="scientific">Diacronema lutheri</name>
    <name type="common">Unicellular marine alga</name>
    <name type="synonym">Monochrysis lutheri</name>
    <dbReference type="NCBI Taxonomy" id="2081491"/>
    <lineage>
        <taxon>Eukaryota</taxon>
        <taxon>Haptista</taxon>
        <taxon>Haptophyta</taxon>
        <taxon>Pavlovophyceae</taxon>
        <taxon>Pavlovales</taxon>
        <taxon>Pavlovaceae</taxon>
        <taxon>Diacronema</taxon>
    </lineage>
</organism>
<dbReference type="GO" id="GO:0051082">
    <property type="term" value="F:unfolded protein binding"/>
    <property type="evidence" value="ECO:0007669"/>
    <property type="project" value="InterPro"/>
</dbReference>
<dbReference type="GO" id="GO:0006457">
    <property type="term" value="P:protein folding"/>
    <property type="evidence" value="ECO:0007669"/>
    <property type="project" value="InterPro"/>
</dbReference>
<keyword evidence="5" id="KW-0143">Chaperone</keyword>
<keyword evidence="3" id="KW-0863">Zinc-finger</keyword>
<gene>
    <name evidence="7" type="ORF">KFE25_012246</name>
</gene>
<accession>A0A8J6C8Z7</accession>
<proteinExistence type="predicted"/>
<keyword evidence="2" id="KW-0677">Repeat</keyword>
<sequence>MTSVQASNYYAQLQIEREATPQQINQAFRKLALKHHPDKHDGAEEAVLAFRAVAEAYEVLSSPTLRAIYDQYEEAGLKDGVPDGRGGLIGGTYRFSGDAQRIFETFFGSSSPFGELYGGLADPASSTGDAAEPAFFGELTSLAKPVTAAQPRPIMRDISVTLGQLYRGDSLTVPHLRKKLNADGVTTTTLAEELRLQIQPGWASGYKVVFAKAGDEGPATVPADVVLTLKESSAGDGYRRAGHDLVYTARITLADALCGSILPVHTLDGRTLSVGLTEVIRPGYVKVVPGEGMPVPQPPAGSGKSGAAVGAAGPTGDLRIEFELIFPERLTPKQRQAVRAIKM</sequence>
<evidence type="ECO:0000256" key="1">
    <source>
        <dbReference type="ARBA" id="ARBA00022723"/>
    </source>
</evidence>
<dbReference type="PANTHER" id="PTHR24078">
    <property type="entry name" value="DNAJ HOMOLOG SUBFAMILY C MEMBER"/>
    <property type="match status" value="1"/>
</dbReference>
<dbReference type="CDD" id="cd06257">
    <property type="entry name" value="DnaJ"/>
    <property type="match status" value="1"/>
</dbReference>
<evidence type="ECO:0000259" key="6">
    <source>
        <dbReference type="PROSITE" id="PS50076"/>
    </source>
</evidence>
<dbReference type="EMBL" id="JAGTXO010000021">
    <property type="protein sequence ID" value="KAG8462426.1"/>
    <property type="molecule type" value="Genomic_DNA"/>
</dbReference>
<dbReference type="CDD" id="cd10747">
    <property type="entry name" value="DnaJ_C"/>
    <property type="match status" value="1"/>
</dbReference>
<dbReference type="Pfam" id="PF00226">
    <property type="entry name" value="DnaJ"/>
    <property type="match status" value="1"/>
</dbReference>
<dbReference type="Gene3D" id="1.10.287.110">
    <property type="entry name" value="DnaJ domain"/>
    <property type="match status" value="1"/>
</dbReference>
<dbReference type="GO" id="GO:0008270">
    <property type="term" value="F:zinc ion binding"/>
    <property type="evidence" value="ECO:0007669"/>
    <property type="project" value="UniProtKB-KW"/>
</dbReference>
<dbReference type="SMART" id="SM00271">
    <property type="entry name" value="DnaJ"/>
    <property type="match status" value="1"/>
</dbReference>
<evidence type="ECO:0000256" key="3">
    <source>
        <dbReference type="ARBA" id="ARBA00022771"/>
    </source>
</evidence>
<evidence type="ECO:0000313" key="7">
    <source>
        <dbReference type="EMBL" id="KAG8462426.1"/>
    </source>
</evidence>
<reference evidence="7" key="1">
    <citation type="submission" date="2021-05" db="EMBL/GenBank/DDBJ databases">
        <title>The genome of the haptophyte Pavlova lutheri (Diacronema luteri, Pavlovales) - a model for lipid biosynthesis in eukaryotic algae.</title>
        <authorList>
            <person name="Hulatt C.J."/>
            <person name="Posewitz M.C."/>
        </authorList>
    </citation>
    <scope>NUCLEOTIDE SEQUENCE</scope>
    <source>
        <strain evidence="7">NIVA-4/92</strain>
    </source>
</reference>
<keyword evidence="4" id="KW-0862">Zinc</keyword>
<comment type="caution">
    <text evidence="7">The sequence shown here is derived from an EMBL/GenBank/DDBJ whole genome shotgun (WGS) entry which is preliminary data.</text>
</comment>
<evidence type="ECO:0000256" key="2">
    <source>
        <dbReference type="ARBA" id="ARBA00022737"/>
    </source>
</evidence>